<accession>A0ABQ7G2T0</accession>
<evidence type="ECO:0000313" key="9">
    <source>
        <dbReference type="EMBL" id="KAF5828915.1"/>
    </source>
</evidence>
<comment type="pathway">
    <text evidence="1 7">Amino-acid biosynthesis; L-histidine biosynthesis; L-histidine from 5-phospho-alpha-D-ribose 1-diphosphate: step 4/9.</text>
</comment>
<evidence type="ECO:0000256" key="5">
    <source>
        <dbReference type="ARBA" id="ARBA00023235"/>
    </source>
</evidence>
<gene>
    <name evidence="9" type="ORF">DUNSADRAFT_16827</name>
</gene>
<dbReference type="EMBL" id="MU070227">
    <property type="protein sequence ID" value="KAF5828915.1"/>
    <property type="molecule type" value="Genomic_DNA"/>
</dbReference>
<name>A0ABQ7G2T0_DUNSA</name>
<dbReference type="InterPro" id="IPR006062">
    <property type="entry name" value="His_biosynth"/>
</dbReference>
<keyword evidence="7" id="KW-0934">Plastid</keyword>
<keyword evidence="10" id="KW-1185">Reference proteome</keyword>
<evidence type="ECO:0000256" key="1">
    <source>
        <dbReference type="ARBA" id="ARBA00005133"/>
    </source>
</evidence>
<evidence type="ECO:0000256" key="3">
    <source>
        <dbReference type="ARBA" id="ARBA00022605"/>
    </source>
</evidence>
<sequence length="324" mass="35620">MQLPHRSTFQSSHLRSKHAKWSPVTFPDAASKRKRRGAASSTPVTSTQADPALQAPATRFRPCIDIHKGKVKQIVGSTLRDLPEDPQGPPSSAQLQTNFVSERPSSYYAELYKADDLVGGHVIMLGADAASKETALEALRTWPGGLQMGGGVNSSNAMEYLDAGASHVIVTSYVFREGRLEEDRLAELVKLVGKKRLVLDLSCRLRDGKYWVVTDRWQNFSQLALSESTLEQLARSCDEFLVHGVDVEGMQLGIDDALVETLGRWSPLPVTYAGGARTLEDLERVRVSGLGRVDVTVGSALDIFGGKLPYHDVVAWHRQQQSQR</sequence>
<keyword evidence="7" id="KW-0150">Chloroplast</keyword>
<dbReference type="GO" id="GO:0016853">
    <property type="term" value="F:isomerase activity"/>
    <property type="evidence" value="ECO:0007669"/>
    <property type="project" value="UniProtKB-KW"/>
</dbReference>
<comment type="catalytic activity">
    <reaction evidence="7">
        <text>1-(5-phospho-beta-D-ribosyl)-5-[(5-phospho-beta-D-ribosylamino)methylideneamino]imidazole-4-carboxamide = 5-[(5-phospho-1-deoxy-D-ribulos-1-ylimino)methylamino]-1-(5-phospho-beta-D-ribosyl)imidazole-4-carboxamide</text>
        <dbReference type="Rhea" id="RHEA:15469"/>
        <dbReference type="ChEBI" id="CHEBI:58435"/>
        <dbReference type="ChEBI" id="CHEBI:58525"/>
        <dbReference type="EC" id="5.3.1.16"/>
    </reaction>
</comment>
<evidence type="ECO:0000313" key="10">
    <source>
        <dbReference type="Proteomes" id="UP000815325"/>
    </source>
</evidence>
<keyword evidence="5 7" id="KW-0413">Isomerase</keyword>
<dbReference type="SUPFAM" id="SSF51366">
    <property type="entry name" value="Ribulose-phoshate binding barrel"/>
    <property type="match status" value="1"/>
</dbReference>
<evidence type="ECO:0000256" key="6">
    <source>
        <dbReference type="RuleBase" id="RU003657"/>
    </source>
</evidence>
<dbReference type="NCBIfam" id="TIGR02129">
    <property type="entry name" value="hisA_euk"/>
    <property type="match status" value="1"/>
</dbReference>
<evidence type="ECO:0000256" key="2">
    <source>
        <dbReference type="ARBA" id="ARBA00009667"/>
    </source>
</evidence>
<dbReference type="InterPro" id="IPR011060">
    <property type="entry name" value="RibuloseP-bd_barrel"/>
</dbReference>
<dbReference type="Gene3D" id="3.20.20.70">
    <property type="entry name" value="Aldolase class I"/>
    <property type="match status" value="1"/>
</dbReference>
<comment type="subcellular location">
    <subcellularLocation>
        <location evidence="7">Plastid</location>
        <location evidence="7">Chloroplast</location>
    </subcellularLocation>
</comment>
<comment type="similarity">
    <text evidence="2 6">Belongs to the HisA/HisF family.</text>
</comment>
<dbReference type="InterPro" id="IPR044524">
    <property type="entry name" value="Isoase_HisA-like"/>
</dbReference>
<dbReference type="CDD" id="cd04723">
    <property type="entry name" value="HisA_HisF"/>
    <property type="match status" value="1"/>
</dbReference>
<proteinExistence type="inferred from homology"/>
<dbReference type="InterPro" id="IPR013785">
    <property type="entry name" value="Aldolase_TIM"/>
</dbReference>
<reference evidence="9" key="1">
    <citation type="submission" date="2017-08" db="EMBL/GenBank/DDBJ databases">
        <authorList>
            <person name="Polle J.E."/>
            <person name="Barry K."/>
            <person name="Cushman J."/>
            <person name="Schmutz J."/>
            <person name="Tran D."/>
            <person name="Hathwaick L.T."/>
            <person name="Yim W.C."/>
            <person name="Jenkins J."/>
            <person name="Mckie-Krisberg Z.M."/>
            <person name="Prochnik S."/>
            <person name="Lindquist E."/>
            <person name="Dockter R.B."/>
            <person name="Adam C."/>
            <person name="Molina H."/>
            <person name="Bunkerborg J."/>
            <person name="Jin E."/>
            <person name="Buchheim M."/>
            <person name="Magnuson J."/>
        </authorList>
    </citation>
    <scope>NUCLEOTIDE SEQUENCE</scope>
    <source>
        <strain evidence="9">CCAP 19/18</strain>
    </source>
</reference>
<keyword evidence="3 6" id="KW-0028">Amino-acid biosynthesis</keyword>
<dbReference type="EC" id="5.3.1.16" evidence="7"/>
<protein>
    <recommendedName>
        <fullName evidence="7">1-(5-phosphoribosyl)-5-[(5-phosphoribosylamino)methylideneamino] imidazole-4-carboxamide isomerase HISN3, chloroplastic</fullName>
        <ecNumber evidence="7">5.3.1.16</ecNumber>
    </recommendedName>
    <alternativeName>
        <fullName evidence="7">5-proFAR isomerase</fullName>
    </alternativeName>
    <alternativeName>
        <fullName evidence="7">Phosphoribosylformimino-5-aminoimidazole carboxamide ribotide isomerase</fullName>
    </alternativeName>
</protein>
<evidence type="ECO:0000256" key="7">
    <source>
        <dbReference type="RuleBase" id="RU364022"/>
    </source>
</evidence>
<evidence type="ECO:0000256" key="8">
    <source>
        <dbReference type="SAM" id="MobiDB-lite"/>
    </source>
</evidence>
<organism evidence="9 10">
    <name type="scientific">Dunaliella salina</name>
    <name type="common">Green alga</name>
    <name type="synonym">Protococcus salinus</name>
    <dbReference type="NCBI Taxonomy" id="3046"/>
    <lineage>
        <taxon>Eukaryota</taxon>
        <taxon>Viridiplantae</taxon>
        <taxon>Chlorophyta</taxon>
        <taxon>core chlorophytes</taxon>
        <taxon>Chlorophyceae</taxon>
        <taxon>CS clade</taxon>
        <taxon>Chlamydomonadales</taxon>
        <taxon>Dunaliellaceae</taxon>
        <taxon>Dunaliella</taxon>
    </lineage>
</organism>
<evidence type="ECO:0000256" key="4">
    <source>
        <dbReference type="ARBA" id="ARBA00023102"/>
    </source>
</evidence>
<feature type="region of interest" description="Disordered" evidence="8">
    <location>
        <begin position="1"/>
        <end position="56"/>
    </location>
</feature>
<dbReference type="PANTHER" id="PTHR43090">
    <property type="entry name" value="1-(5-PHOSPHORIBOSYL)-5-[(5-PHOSPHORIBOSYLAMINO)METHYLIDENEAMINO] IMIDAZOLE-4-CARBOXAMIDE ISOMERASE"/>
    <property type="match status" value="1"/>
</dbReference>
<dbReference type="InterPro" id="IPR011858">
    <property type="entry name" value="His6/HISN3"/>
</dbReference>
<comment type="caution">
    <text evidence="9">The sequence shown here is derived from an EMBL/GenBank/DDBJ whole genome shotgun (WGS) entry which is preliminary data.</text>
</comment>
<dbReference type="Proteomes" id="UP000815325">
    <property type="component" value="Unassembled WGS sequence"/>
</dbReference>
<dbReference type="Pfam" id="PF00977">
    <property type="entry name" value="His_biosynth"/>
    <property type="match status" value="1"/>
</dbReference>
<feature type="compositionally biased region" description="Polar residues" evidence="8">
    <location>
        <begin position="1"/>
        <end position="13"/>
    </location>
</feature>
<dbReference type="PANTHER" id="PTHR43090:SF2">
    <property type="entry name" value="1-(5-PHOSPHORIBOSYL)-5-[(5-PHOSPHORIBOSYLAMINO)METHYLIDENEAMINO] IMIDAZOLE-4-CARBOXAMIDE ISOMERASE"/>
    <property type="match status" value="1"/>
</dbReference>
<keyword evidence="4 6" id="KW-0368">Histidine biosynthesis</keyword>